<dbReference type="SMART" id="SM00184">
    <property type="entry name" value="RING"/>
    <property type="match status" value="1"/>
</dbReference>
<feature type="compositionally biased region" description="Basic and acidic residues" evidence="9">
    <location>
        <begin position="438"/>
        <end position="452"/>
    </location>
</feature>
<evidence type="ECO:0000256" key="2">
    <source>
        <dbReference type="ARBA" id="ARBA00012483"/>
    </source>
</evidence>
<proteinExistence type="predicted"/>
<dbReference type="AlphaFoldDB" id="A0A9X0B471"/>
<keyword evidence="6" id="KW-0833">Ubl conjugation pathway</keyword>
<keyword evidence="12" id="KW-1185">Reference proteome</keyword>
<dbReference type="GO" id="GO:0016567">
    <property type="term" value="P:protein ubiquitination"/>
    <property type="evidence" value="ECO:0007669"/>
    <property type="project" value="UniProtKB-ARBA"/>
</dbReference>
<feature type="compositionally biased region" description="Basic and acidic residues" evidence="9">
    <location>
        <begin position="178"/>
        <end position="189"/>
    </location>
</feature>
<feature type="region of interest" description="Disordered" evidence="9">
    <location>
        <begin position="114"/>
        <end position="134"/>
    </location>
</feature>
<dbReference type="GO" id="GO:0061630">
    <property type="term" value="F:ubiquitin protein ligase activity"/>
    <property type="evidence" value="ECO:0007669"/>
    <property type="project" value="UniProtKB-EC"/>
</dbReference>
<dbReference type="InterPro" id="IPR001841">
    <property type="entry name" value="Znf_RING"/>
</dbReference>
<dbReference type="SUPFAM" id="SSF57850">
    <property type="entry name" value="RING/U-box"/>
    <property type="match status" value="1"/>
</dbReference>
<evidence type="ECO:0000256" key="4">
    <source>
        <dbReference type="ARBA" id="ARBA00022723"/>
    </source>
</evidence>
<keyword evidence="7" id="KW-0862">Zinc</keyword>
<dbReference type="EMBL" id="JAPZBU010000009">
    <property type="protein sequence ID" value="KAJ5387528.1"/>
    <property type="molecule type" value="Genomic_DNA"/>
</dbReference>
<dbReference type="PANTHER" id="PTHR45931">
    <property type="entry name" value="SI:CH211-59O9.10"/>
    <property type="match status" value="1"/>
</dbReference>
<gene>
    <name evidence="11" type="ORF">N7509_010069</name>
</gene>
<dbReference type="PANTHER" id="PTHR45931:SF3">
    <property type="entry name" value="RING ZINC FINGER-CONTAINING PROTEIN"/>
    <property type="match status" value="1"/>
</dbReference>
<reference evidence="11" key="1">
    <citation type="submission" date="2022-12" db="EMBL/GenBank/DDBJ databases">
        <authorList>
            <person name="Petersen C."/>
        </authorList>
    </citation>
    <scope>NUCLEOTIDE SEQUENCE</scope>
    <source>
        <strain evidence="11">IBT 29677</strain>
    </source>
</reference>
<protein>
    <recommendedName>
        <fullName evidence="2">RING-type E3 ubiquitin transferase</fullName>
        <ecNumber evidence="2">2.3.2.27</ecNumber>
    </recommendedName>
</protein>
<dbReference type="GO" id="GO:0008270">
    <property type="term" value="F:zinc ion binding"/>
    <property type="evidence" value="ECO:0007669"/>
    <property type="project" value="UniProtKB-KW"/>
</dbReference>
<evidence type="ECO:0000256" key="6">
    <source>
        <dbReference type="ARBA" id="ARBA00022786"/>
    </source>
</evidence>
<dbReference type="GO" id="GO:0006511">
    <property type="term" value="P:ubiquitin-dependent protein catabolic process"/>
    <property type="evidence" value="ECO:0007669"/>
    <property type="project" value="TreeGrafter"/>
</dbReference>
<name>A0A9X0B471_9EURO</name>
<dbReference type="Gene3D" id="3.30.40.10">
    <property type="entry name" value="Zinc/RING finger domain, C3HC4 (zinc finger)"/>
    <property type="match status" value="1"/>
</dbReference>
<dbReference type="OrthoDB" id="8062037at2759"/>
<dbReference type="InterPro" id="IPR013083">
    <property type="entry name" value="Znf_RING/FYVE/PHD"/>
</dbReference>
<dbReference type="FunFam" id="3.30.40.10:FF:000127">
    <property type="entry name" value="E3 ubiquitin-protein ligase RNF181"/>
    <property type="match status" value="1"/>
</dbReference>
<organism evidence="11 12">
    <name type="scientific">Penicillium cosmopolitanum</name>
    <dbReference type="NCBI Taxonomy" id="1131564"/>
    <lineage>
        <taxon>Eukaryota</taxon>
        <taxon>Fungi</taxon>
        <taxon>Dikarya</taxon>
        <taxon>Ascomycota</taxon>
        <taxon>Pezizomycotina</taxon>
        <taxon>Eurotiomycetes</taxon>
        <taxon>Eurotiomycetidae</taxon>
        <taxon>Eurotiales</taxon>
        <taxon>Aspergillaceae</taxon>
        <taxon>Penicillium</taxon>
    </lineage>
</organism>
<keyword evidence="5 8" id="KW-0863">Zinc-finger</keyword>
<evidence type="ECO:0000256" key="7">
    <source>
        <dbReference type="ARBA" id="ARBA00022833"/>
    </source>
</evidence>
<dbReference type="GO" id="GO:0005634">
    <property type="term" value="C:nucleus"/>
    <property type="evidence" value="ECO:0007669"/>
    <property type="project" value="TreeGrafter"/>
</dbReference>
<dbReference type="EC" id="2.3.2.27" evidence="2"/>
<evidence type="ECO:0000313" key="12">
    <source>
        <dbReference type="Proteomes" id="UP001147747"/>
    </source>
</evidence>
<evidence type="ECO:0000259" key="10">
    <source>
        <dbReference type="PROSITE" id="PS50089"/>
    </source>
</evidence>
<evidence type="ECO:0000256" key="1">
    <source>
        <dbReference type="ARBA" id="ARBA00000900"/>
    </source>
</evidence>
<feature type="region of interest" description="Disordered" evidence="9">
    <location>
        <begin position="227"/>
        <end position="247"/>
    </location>
</feature>
<dbReference type="InterPro" id="IPR051834">
    <property type="entry name" value="RING_finger_E3_ligase"/>
</dbReference>
<dbReference type="CDD" id="cd16454">
    <property type="entry name" value="RING-H2_PA-TM-RING"/>
    <property type="match status" value="1"/>
</dbReference>
<feature type="compositionally biased region" description="Low complexity" evidence="9">
    <location>
        <begin position="410"/>
        <end position="433"/>
    </location>
</feature>
<evidence type="ECO:0000256" key="9">
    <source>
        <dbReference type="SAM" id="MobiDB-lite"/>
    </source>
</evidence>
<keyword evidence="4" id="KW-0479">Metal-binding</keyword>
<evidence type="ECO:0000256" key="3">
    <source>
        <dbReference type="ARBA" id="ARBA00022679"/>
    </source>
</evidence>
<dbReference type="Pfam" id="PF13639">
    <property type="entry name" value="zf-RING_2"/>
    <property type="match status" value="1"/>
</dbReference>
<feature type="region of interest" description="Disordered" evidence="9">
    <location>
        <begin position="155"/>
        <end position="193"/>
    </location>
</feature>
<comment type="catalytic activity">
    <reaction evidence="1">
        <text>S-ubiquitinyl-[E2 ubiquitin-conjugating enzyme]-L-cysteine + [acceptor protein]-L-lysine = [E2 ubiquitin-conjugating enzyme]-L-cysteine + N(6)-ubiquitinyl-[acceptor protein]-L-lysine.</text>
        <dbReference type="EC" id="2.3.2.27"/>
    </reaction>
</comment>
<comment type="caution">
    <text evidence="11">The sequence shown here is derived from an EMBL/GenBank/DDBJ whole genome shotgun (WGS) entry which is preliminary data.</text>
</comment>
<sequence length="472" mass="52401">MDNSELLICHACGEDWVRDSNHYDNRLLCPSCGSDFVQIVCSSSFPVSLAPPERERDAFPRASINPFTDHNPWAQDQESPPHPGSAAYDPMDFAFPGYSHHTYRSPDGRFSFSSSTIRGSFPPRQGAGGGGGAGAYSNPMIPMLQTLQTILGDISDAHDNDHHNHHHHTEQQYGNRSPRPEESSRRYFPDPDPAGIDEYAELEGLFPATQIDPNACRRLSKACPRTFHYNSGPRRRTGRPNPQMPMGPDPLTMLNAMMREMADPRQRGRYGDAVYSREALEEVIAQLGQQDAQGAGPPPATNIAIQSLPKRKVNNEMLGADGKAECAICKDGVELDTEVTMLPCEHWFHFDCIEAWLSRHNTCPNCRRSIDSTASPREGTRENPVDIQDSPEQQQQQQESAFGRRRRRSSPFSRSSRTSARSSFSRSSNNSPTQDANEPSRPRRPSRSEGHHRGGITGWVWSRFGGGGSGCA</sequence>
<dbReference type="RefSeq" id="XP_056485326.1">
    <property type="nucleotide sequence ID" value="XM_056634706.1"/>
</dbReference>
<evidence type="ECO:0000256" key="5">
    <source>
        <dbReference type="ARBA" id="ARBA00022771"/>
    </source>
</evidence>
<feature type="domain" description="RING-type" evidence="10">
    <location>
        <begin position="326"/>
        <end position="367"/>
    </location>
</feature>
<keyword evidence="3" id="KW-0808">Transferase</keyword>
<reference evidence="11" key="2">
    <citation type="journal article" date="2023" name="IMA Fungus">
        <title>Comparative genomic study of the Penicillium genus elucidates a diverse pangenome and 15 lateral gene transfer events.</title>
        <authorList>
            <person name="Petersen C."/>
            <person name="Sorensen T."/>
            <person name="Nielsen M.R."/>
            <person name="Sondergaard T.E."/>
            <person name="Sorensen J.L."/>
            <person name="Fitzpatrick D.A."/>
            <person name="Frisvad J.C."/>
            <person name="Nielsen K.L."/>
        </authorList>
    </citation>
    <scope>NUCLEOTIDE SEQUENCE</scope>
    <source>
        <strain evidence="11">IBT 29677</strain>
    </source>
</reference>
<feature type="region of interest" description="Disordered" evidence="9">
    <location>
        <begin position="367"/>
        <end position="472"/>
    </location>
</feature>
<evidence type="ECO:0000313" key="11">
    <source>
        <dbReference type="EMBL" id="KAJ5387528.1"/>
    </source>
</evidence>
<feature type="region of interest" description="Disordered" evidence="9">
    <location>
        <begin position="62"/>
        <end position="90"/>
    </location>
</feature>
<dbReference type="PROSITE" id="PS50089">
    <property type="entry name" value="ZF_RING_2"/>
    <property type="match status" value="1"/>
</dbReference>
<dbReference type="Proteomes" id="UP001147747">
    <property type="component" value="Unassembled WGS sequence"/>
</dbReference>
<evidence type="ECO:0000256" key="8">
    <source>
        <dbReference type="PROSITE-ProRule" id="PRU00175"/>
    </source>
</evidence>
<accession>A0A9X0B471</accession>
<dbReference type="GeneID" id="81373686"/>